<dbReference type="EMBL" id="BSXS01005793">
    <property type="protein sequence ID" value="GME84812.1"/>
    <property type="molecule type" value="Genomic_DNA"/>
</dbReference>
<keyword evidence="2" id="KW-1185">Reference proteome</keyword>
<evidence type="ECO:0000313" key="1">
    <source>
        <dbReference type="EMBL" id="GME84812.1"/>
    </source>
</evidence>
<accession>A0ACB5TAM0</accession>
<dbReference type="Proteomes" id="UP001165064">
    <property type="component" value="Unassembled WGS sequence"/>
</dbReference>
<organism evidence="1 2">
    <name type="scientific">Ambrosiozyma monospora</name>
    <name type="common">Yeast</name>
    <name type="synonym">Endomycopsis monosporus</name>
    <dbReference type="NCBI Taxonomy" id="43982"/>
    <lineage>
        <taxon>Eukaryota</taxon>
        <taxon>Fungi</taxon>
        <taxon>Dikarya</taxon>
        <taxon>Ascomycota</taxon>
        <taxon>Saccharomycotina</taxon>
        <taxon>Pichiomycetes</taxon>
        <taxon>Pichiales</taxon>
        <taxon>Pichiaceae</taxon>
        <taxon>Ambrosiozyma</taxon>
    </lineage>
</organism>
<name>A0ACB5TAM0_AMBMO</name>
<proteinExistence type="predicted"/>
<reference evidence="1" key="1">
    <citation type="submission" date="2023-04" db="EMBL/GenBank/DDBJ databases">
        <title>Ambrosiozyma monospora NBRC 10751.</title>
        <authorList>
            <person name="Ichikawa N."/>
            <person name="Sato H."/>
            <person name="Tonouchi N."/>
        </authorList>
    </citation>
    <scope>NUCLEOTIDE SEQUENCE</scope>
    <source>
        <strain evidence="1">NBRC 10751</strain>
    </source>
</reference>
<comment type="caution">
    <text evidence="1">The sequence shown here is derived from an EMBL/GenBank/DDBJ whole genome shotgun (WGS) entry which is preliminary data.</text>
</comment>
<evidence type="ECO:0000313" key="2">
    <source>
        <dbReference type="Proteomes" id="UP001165064"/>
    </source>
</evidence>
<protein>
    <submittedName>
        <fullName evidence="1">Unnamed protein product</fullName>
    </submittedName>
</protein>
<sequence length="203" mass="22684">MTHSNHPLKTGESKVPPCRFAIEFTELERLNRNLIINSEPIFYAGSFYTVSIKRSNISPEFEGGWGWFIEVLVTRRNQSSTIGSYDVDGFSVNAETLNGMEVYENGTDCLNIGIVDETKTYKKNAVKRYALIPAFKFIDSRPICGVYFMCYVARGSTLKITSMFGDRGTGHSKYHLMCVPGDGSDDDFKKLGSIKMSVVIGLV</sequence>
<gene>
    <name evidence="1" type="ORF">Amon02_000711800</name>
</gene>